<dbReference type="InterPro" id="IPR000160">
    <property type="entry name" value="GGDEF_dom"/>
</dbReference>
<dbReference type="InterPro" id="IPR001633">
    <property type="entry name" value="EAL_dom"/>
</dbReference>
<dbReference type="PROSITE" id="PS50113">
    <property type="entry name" value="PAC"/>
    <property type="match status" value="2"/>
</dbReference>
<dbReference type="CDD" id="cd01949">
    <property type="entry name" value="GGDEF"/>
    <property type="match status" value="1"/>
</dbReference>
<dbReference type="InterPro" id="IPR043128">
    <property type="entry name" value="Rev_trsase/Diguanyl_cyclase"/>
</dbReference>
<evidence type="ECO:0000313" key="6">
    <source>
        <dbReference type="EMBL" id="SHN86882.1"/>
    </source>
</evidence>
<keyword evidence="1" id="KW-0472">Membrane</keyword>
<accession>A0A1M7UV72</accession>
<dbReference type="Proteomes" id="UP000184096">
    <property type="component" value="Chromosome I"/>
</dbReference>
<dbReference type="Gene3D" id="3.30.70.270">
    <property type="match status" value="1"/>
</dbReference>
<feature type="domain" description="EAL" evidence="4">
    <location>
        <begin position="786"/>
        <end position="1035"/>
    </location>
</feature>
<reference evidence="7" key="1">
    <citation type="submission" date="2016-11" db="EMBL/GenBank/DDBJ databases">
        <authorList>
            <person name="Varghese N."/>
            <person name="Submissions S."/>
        </authorList>
    </citation>
    <scope>NUCLEOTIDE SEQUENCE [LARGE SCALE GENOMIC DNA]</scope>
    <source>
        <strain evidence="7">GAS401</strain>
    </source>
</reference>
<protein>
    <submittedName>
        <fullName evidence="6">PAS domain S-box-containing protein/diguanylate cyclase (GGDEF) domain-containing protein</fullName>
    </submittedName>
</protein>
<feature type="domain" description="GGDEF" evidence="5">
    <location>
        <begin position="646"/>
        <end position="777"/>
    </location>
</feature>
<feature type="domain" description="PAC" evidence="3">
    <location>
        <begin position="436"/>
        <end position="486"/>
    </location>
</feature>
<dbReference type="Gene3D" id="3.30.450.20">
    <property type="entry name" value="PAS domain"/>
    <property type="match status" value="3"/>
</dbReference>
<keyword evidence="1" id="KW-1133">Transmembrane helix</keyword>
<feature type="domain" description="PAS" evidence="2">
    <location>
        <begin position="487"/>
        <end position="543"/>
    </location>
</feature>
<dbReference type="Gene3D" id="3.20.20.450">
    <property type="entry name" value="EAL domain"/>
    <property type="match status" value="1"/>
</dbReference>
<dbReference type="NCBIfam" id="TIGR00254">
    <property type="entry name" value="GGDEF"/>
    <property type="match status" value="1"/>
</dbReference>
<dbReference type="InterPro" id="IPR013656">
    <property type="entry name" value="PAS_4"/>
</dbReference>
<feature type="domain" description="PAC" evidence="3">
    <location>
        <begin position="561"/>
        <end position="614"/>
    </location>
</feature>
<dbReference type="SMART" id="SM00091">
    <property type="entry name" value="PAS"/>
    <property type="match status" value="3"/>
</dbReference>
<dbReference type="Pfam" id="PF08448">
    <property type="entry name" value="PAS_4"/>
    <property type="match status" value="1"/>
</dbReference>
<dbReference type="SMART" id="SM00267">
    <property type="entry name" value="GGDEF"/>
    <property type="match status" value="1"/>
</dbReference>
<evidence type="ECO:0000259" key="5">
    <source>
        <dbReference type="PROSITE" id="PS50887"/>
    </source>
</evidence>
<dbReference type="InterPro" id="IPR000014">
    <property type="entry name" value="PAS"/>
</dbReference>
<organism evidence="6 7">
    <name type="scientific">Bradyrhizobium erythrophlei</name>
    <dbReference type="NCBI Taxonomy" id="1437360"/>
    <lineage>
        <taxon>Bacteria</taxon>
        <taxon>Pseudomonadati</taxon>
        <taxon>Pseudomonadota</taxon>
        <taxon>Alphaproteobacteria</taxon>
        <taxon>Hyphomicrobiales</taxon>
        <taxon>Nitrobacteraceae</taxon>
        <taxon>Bradyrhizobium</taxon>
    </lineage>
</organism>
<feature type="domain" description="PAS" evidence="2">
    <location>
        <begin position="362"/>
        <end position="433"/>
    </location>
</feature>
<dbReference type="Pfam" id="PF13188">
    <property type="entry name" value="PAS_8"/>
    <property type="match status" value="1"/>
</dbReference>
<dbReference type="InterPro" id="IPR035919">
    <property type="entry name" value="EAL_sf"/>
</dbReference>
<dbReference type="SUPFAM" id="SSF141868">
    <property type="entry name" value="EAL domain-like"/>
    <property type="match status" value="1"/>
</dbReference>
<dbReference type="InterPro" id="IPR001610">
    <property type="entry name" value="PAC"/>
</dbReference>
<keyword evidence="7" id="KW-1185">Reference proteome</keyword>
<evidence type="ECO:0000259" key="4">
    <source>
        <dbReference type="PROSITE" id="PS50883"/>
    </source>
</evidence>
<dbReference type="RefSeq" id="WP_072824883.1">
    <property type="nucleotide sequence ID" value="NZ_LT670849.1"/>
</dbReference>
<dbReference type="SUPFAM" id="SSF55073">
    <property type="entry name" value="Nucleotide cyclase"/>
    <property type="match status" value="1"/>
</dbReference>
<dbReference type="InterPro" id="IPR029787">
    <property type="entry name" value="Nucleotide_cyclase"/>
</dbReference>
<name>A0A1M7UV72_9BRAD</name>
<dbReference type="SMART" id="SM00052">
    <property type="entry name" value="EAL"/>
    <property type="match status" value="1"/>
</dbReference>
<dbReference type="Pfam" id="PF00563">
    <property type="entry name" value="EAL"/>
    <property type="match status" value="1"/>
</dbReference>
<dbReference type="OrthoDB" id="9814202at2"/>
<sequence length="1101" mass="122192">MKRFPNIQMLLIGAVALALGAAAIPVALGIMELGRLRGSIVKIEQAVSDVKLARDVIDKVSQSLVNFTAKALELSPADRSKVLAEGEQQFNELDLAVQRVTKSNSNALSLDGQQRLGQAIASLTHSWEELRDQVPDAITPVEKSHHFLRILEQTGIARRLLLALEAEASQAAQSEAAASLQRLSRSALLLVSAMLVGSLASVAALFGIYHFATGTKDVNGRLKEAISAAERAEYSARAAHARLREACDVIPEGFVLFDANDRYVMWNRRFAELHEWEGFKITSDTTFEDTIRAGMTAGRFPEAEAAGDKEAWLAARLARHRQAENEEEQALHGNRWLRIMERRTSDGGSVGIRVDITDLKRKEASFRLLFDSHPLPMFLWDRNTFEYLAVNDAACRHYGYSREQFMKMTSLDIRSKEDQELLRNTVAGAAPGDVRSDRVWRHIKSDGTPIDVIIYAKMLPYEGHLATLSVAVDVTERRRAEKELRRTRSFLDAVVENMPAILFVKEPQEHRYVLINRAGEELFGMPSEEIVGKTDFDLLSTDEASLSFVRDLEVLHGAQKHSFDEETIETRSHGQRLIATRRLAIPGDDDQAQYLLGVAEDITERKKDQERIAHLAHYDALTDLPNRAAFAKHLNATVEQAAANNQMFAVLCLDLDRFKEINDTYGHLVGDELLQEVARRLQSAAEGAFVARLGGDEFTLVATGPQPAIAEALAQRLLAEFAIDFLIDGQRLRNATSIGVAIYPTDGNDAITVVGNADAALYRAKAEGRGSVRFFEAEMNAHLRERRAMQRDLDAAVANGEITLHYQPQMRIGSAITGFEALARWKHPERGWVPPNVFIPLAEESGTILPMGEWILREACREAASWPRPLNIAVNLSPVQFRDGDLPALVHTILLETGLAPHRLEIEITENVLIDDFSRALSIMRRLKALGIRISMDDFGTGYSSLAYLQAFPFDKIKIDQSFISSVVANPQSAAIVRAVIGLARGLNLPVIAEGVETQDQLSFLAQETLRRGSRLLCRPPLGDRSIWRAGRPRASGDARNRLTRDLSAALTDDFYARGARIRDDRKLIDPFYLIEVSGCASDEAFIPLSESECPLAKAAD</sequence>
<feature type="transmembrane region" description="Helical" evidence="1">
    <location>
        <begin position="187"/>
        <end position="212"/>
    </location>
</feature>
<dbReference type="NCBIfam" id="TIGR00229">
    <property type="entry name" value="sensory_box"/>
    <property type="match status" value="2"/>
</dbReference>
<dbReference type="InterPro" id="IPR035965">
    <property type="entry name" value="PAS-like_dom_sf"/>
</dbReference>
<evidence type="ECO:0000259" key="3">
    <source>
        <dbReference type="PROSITE" id="PS50113"/>
    </source>
</evidence>
<dbReference type="InterPro" id="IPR052155">
    <property type="entry name" value="Biofilm_reg_signaling"/>
</dbReference>
<dbReference type="Pfam" id="PF12860">
    <property type="entry name" value="PAS_7"/>
    <property type="match status" value="1"/>
</dbReference>
<dbReference type="SUPFAM" id="SSF55785">
    <property type="entry name" value="PYP-like sensor domain (PAS domain)"/>
    <property type="match status" value="3"/>
</dbReference>
<evidence type="ECO:0000313" key="7">
    <source>
        <dbReference type="Proteomes" id="UP000184096"/>
    </source>
</evidence>
<dbReference type="EMBL" id="LT670849">
    <property type="protein sequence ID" value="SHN86882.1"/>
    <property type="molecule type" value="Genomic_DNA"/>
</dbReference>
<dbReference type="Pfam" id="PF00990">
    <property type="entry name" value="GGDEF"/>
    <property type="match status" value="1"/>
</dbReference>
<dbReference type="InterPro" id="IPR000700">
    <property type="entry name" value="PAS-assoc_C"/>
</dbReference>
<dbReference type="PROSITE" id="PS50112">
    <property type="entry name" value="PAS"/>
    <property type="match status" value="2"/>
</dbReference>
<keyword evidence="1" id="KW-0812">Transmembrane</keyword>
<dbReference type="CDD" id="cd01948">
    <property type="entry name" value="EAL"/>
    <property type="match status" value="1"/>
</dbReference>
<evidence type="ECO:0000256" key="1">
    <source>
        <dbReference type="SAM" id="Phobius"/>
    </source>
</evidence>
<dbReference type="PANTHER" id="PTHR44757:SF2">
    <property type="entry name" value="BIOFILM ARCHITECTURE MAINTENANCE PROTEIN MBAA"/>
    <property type="match status" value="1"/>
</dbReference>
<dbReference type="SMART" id="SM00086">
    <property type="entry name" value="PAC"/>
    <property type="match status" value="2"/>
</dbReference>
<evidence type="ECO:0000259" key="2">
    <source>
        <dbReference type="PROSITE" id="PS50112"/>
    </source>
</evidence>
<dbReference type="AlphaFoldDB" id="A0A1M7UV72"/>
<dbReference type="PROSITE" id="PS50887">
    <property type="entry name" value="GGDEF"/>
    <property type="match status" value="1"/>
</dbReference>
<proteinExistence type="predicted"/>
<dbReference type="PANTHER" id="PTHR44757">
    <property type="entry name" value="DIGUANYLATE CYCLASE DGCP"/>
    <property type="match status" value="1"/>
</dbReference>
<gene>
    <name evidence="6" type="ORF">SAMN05444170_6885</name>
</gene>
<dbReference type="PROSITE" id="PS50883">
    <property type="entry name" value="EAL"/>
    <property type="match status" value="1"/>
</dbReference>
<dbReference type="CDD" id="cd00130">
    <property type="entry name" value="PAS"/>
    <property type="match status" value="2"/>
</dbReference>